<dbReference type="AlphaFoldDB" id="A0A023FDW3"/>
<name>A0A023FDW3_AMBCJ</name>
<sequence length="109" mass="12096">MLPGVLVMLFVFFGGMVAKCYFGLTSRGLMVHRKEGDCIKLRVILLEIPSSLPEKTVYEKCATVCYKLLSNLLPILPFEALLVLSHQHSSLTESGDHVGSQFYCLSLCV</sequence>
<proteinExistence type="evidence at transcript level"/>
<organism evidence="2">
    <name type="scientific">Amblyomma cajennense</name>
    <name type="common">Cayenne tick</name>
    <name type="synonym">Acarus cajennensis</name>
    <dbReference type="NCBI Taxonomy" id="34607"/>
    <lineage>
        <taxon>Eukaryota</taxon>
        <taxon>Metazoa</taxon>
        <taxon>Ecdysozoa</taxon>
        <taxon>Arthropoda</taxon>
        <taxon>Chelicerata</taxon>
        <taxon>Arachnida</taxon>
        <taxon>Acari</taxon>
        <taxon>Parasitiformes</taxon>
        <taxon>Ixodida</taxon>
        <taxon>Ixodoidea</taxon>
        <taxon>Ixodidae</taxon>
        <taxon>Amblyomminae</taxon>
        <taxon>Amblyomma</taxon>
    </lineage>
</organism>
<keyword evidence="1" id="KW-0812">Transmembrane</keyword>
<keyword evidence="1" id="KW-1133">Transmembrane helix</keyword>
<dbReference type="EMBL" id="GBBK01005529">
    <property type="protein sequence ID" value="JAC18953.1"/>
    <property type="molecule type" value="mRNA"/>
</dbReference>
<accession>A0A023FDW3</accession>
<feature type="transmembrane region" description="Helical" evidence="1">
    <location>
        <begin position="6"/>
        <end position="24"/>
    </location>
</feature>
<reference evidence="2" key="1">
    <citation type="submission" date="2014-03" db="EMBL/GenBank/DDBJ databases">
        <title>The sialotranscriptome of Amblyomma triste, Amblyomma parvum and Amblyomma cajennense ticks, uncovered by 454-based RNA-seq.</title>
        <authorList>
            <person name="Garcia G.R."/>
            <person name="Gardinassi L.G."/>
            <person name="Ribeiro J.M."/>
            <person name="Anatriello E."/>
            <person name="Ferreira B.R."/>
            <person name="Moreira H.N."/>
            <person name="Mafra C."/>
            <person name="Olegario M.M."/>
            <person name="Szabo P.J."/>
            <person name="Miranda-Santos I.K."/>
            <person name="Maruyama S.R."/>
        </authorList>
    </citation>
    <scope>NUCLEOTIDE SEQUENCE</scope>
    <source>
        <strain evidence="2">Uberlandia</strain>
        <tissue evidence="2">Salivary glands</tissue>
    </source>
</reference>
<evidence type="ECO:0000256" key="1">
    <source>
        <dbReference type="SAM" id="Phobius"/>
    </source>
</evidence>
<protein>
    <submittedName>
        <fullName evidence="2">Putative secreted protein</fullName>
    </submittedName>
</protein>
<evidence type="ECO:0000313" key="2">
    <source>
        <dbReference type="EMBL" id="JAC18953.1"/>
    </source>
</evidence>
<keyword evidence="1" id="KW-0472">Membrane</keyword>